<accession>A0ACB9BMX1</accession>
<organism evidence="1 2">
    <name type="scientific">Cichorium intybus</name>
    <name type="common">Chicory</name>
    <dbReference type="NCBI Taxonomy" id="13427"/>
    <lineage>
        <taxon>Eukaryota</taxon>
        <taxon>Viridiplantae</taxon>
        <taxon>Streptophyta</taxon>
        <taxon>Embryophyta</taxon>
        <taxon>Tracheophyta</taxon>
        <taxon>Spermatophyta</taxon>
        <taxon>Magnoliopsida</taxon>
        <taxon>eudicotyledons</taxon>
        <taxon>Gunneridae</taxon>
        <taxon>Pentapetalae</taxon>
        <taxon>asterids</taxon>
        <taxon>campanulids</taxon>
        <taxon>Asterales</taxon>
        <taxon>Asteraceae</taxon>
        <taxon>Cichorioideae</taxon>
        <taxon>Cichorieae</taxon>
        <taxon>Cichoriinae</taxon>
        <taxon>Cichorium</taxon>
    </lineage>
</organism>
<protein>
    <submittedName>
        <fullName evidence="1">Uncharacterized protein</fullName>
    </submittedName>
</protein>
<proteinExistence type="predicted"/>
<name>A0ACB9BMX1_CICIN</name>
<keyword evidence="2" id="KW-1185">Reference proteome</keyword>
<sequence length="434" mass="46598">MVQASLHKVQVTLSAASSPNGLLLRLLLLRCFFSKRAKVFYCSGCFLSTTISGKGIDSSTASKEIYKKKKLYIQSKRSYENVTENGFVKEQYRSVMPIGSSGDGLFDSALQTDADDEVASLSDDPPEGAGSPRSGSRQPTMLPKMVDGMVEDDDSSDDSDSEDDVTDGDDDVTAEIKMDAAPSLAGDDRLMINSAYQGRETVPTLTCDSSIPDKGDSGSDLSPTLPNFSFLSNVTVKPMLSTITEKNSKSVKLNPTTSNNLSSFEGLIGNYTLNRGDKDVVGIGNYENVDFHLPVNGTCVPRDAFCPPYALNVYDSPSRFAGSSCSSPKKVLSSHPIHSILGPALLTSTSLMGPHPKPISLQKIASKSSSSKPTKVNLPKNHQFNDTRMKLGNKSFLSNSSPQAHVNNVHGLLLKASPPILNANEKINVDLNSK</sequence>
<reference evidence="2" key="1">
    <citation type="journal article" date="2022" name="Mol. Ecol. Resour.">
        <title>The genomes of chicory, endive, great burdock and yacon provide insights into Asteraceae palaeo-polyploidization history and plant inulin production.</title>
        <authorList>
            <person name="Fan W."/>
            <person name="Wang S."/>
            <person name="Wang H."/>
            <person name="Wang A."/>
            <person name="Jiang F."/>
            <person name="Liu H."/>
            <person name="Zhao H."/>
            <person name="Xu D."/>
            <person name="Zhang Y."/>
        </authorList>
    </citation>
    <scope>NUCLEOTIDE SEQUENCE [LARGE SCALE GENOMIC DNA]</scope>
    <source>
        <strain evidence="2">cv. Punajuju</strain>
    </source>
</reference>
<gene>
    <name evidence="1" type="ORF">L2E82_34848</name>
</gene>
<reference evidence="1 2" key="2">
    <citation type="journal article" date="2022" name="Mol. Ecol. Resour.">
        <title>The genomes of chicory, endive, great burdock and yacon provide insights into Asteraceae paleo-polyploidization history and plant inulin production.</title>
        <authorList>
            <person name="Fan W."/>
            <person name="Wang S."/>
            <person name="Wang H."/>
            <person name="Wang A."/>
            <person name="Jiang F."/>
            <person name="Liu H."/>
            <person name="Zhao H."/>
            <person name="Xu D."/>
            <person name="Zhang Y."/>
        </authorList>
    </citation>
    <scope>NUCLEOTIDE SEQUENCE [LARGE SCALE GENOMIC DNA]</scope>
    <source>
        <strain evidence="2">cv. Punajuju</strain>
        <tissue evidence="1">Leaves</tissue>
    </source>
</reference>
<comment type="caution">
    <text evidence="1">The sequence shown here is derived from an EMBL/GenBank/DDBJ whole genome shotgun (WGS) entry which is preliminary data.</text>
</comment>
<evidence type="ECO:0000313" key="1">
    <source>
        <dbReference type="EMBL" id="KAI3723344.1"/>
    </source>
</evidence>
<dbReference type="EMBL" id="CM042014">
    <property type="protein sequence ID" value="KAI3723344.1"/>
    <property type="molecule type" value="Genomic_DNA"/>
</dbReference>
<dbReference type="Proteomes" id="UP001055811">
    <property type="component" value="Linkage Group LG06"/>
</dbReference>
<evidence type="ECO:0000313" key="2">
    <source>
        <dbReference type="Proteomes" id="UP001055811"/>
    </source>
</evidence>